<proteinExistence type="predicted"/>
<name>A0A2S6A510_9NOCA</name>
<comment type="caution">
    <text evidence="3">The sequence shown here is derived from an EMBL/GenBank/DDBJ whole genome shotgun (WGS) entry which is preliminary data.</text>
</comment>
<dbReference type="Proteomes" id="UP000238356">
    <property type="component" value="Unassembled WGS sequence"/>
</dbReference>
<organism evidence="3 4">
    <name type="scientific">Nocardia nova</name>
    <dbReference type="NCBI Taxonomy" id="37330"/>
    <lineage>
        <taxon>Bacteria</taxon>
        <taxon>Bacillati</taxon>
        <taxon>Actinomycetota</taxon>
        <taxon>Actinomycetes</taxon>
        <taxon>Mycobacteriales</taxon>
        <taxon>Nocardiaceae</taxon>
        <taxon>Nocardia</taxon>
    </lineage>
</organism>
<dbReference type="RefSeq" id="WP_104363646.1">
    <property type="nucleotide sequence ID" value="NZ_PSZD01000010.1"/>
</dbReference>
<feature type="coiled-coil region" evidence="1">
    <location>
        <begin position="55"/>
        <end position="110"/>
    </location>
</feature>
<accession>A0A2S6A510</accession>
<evidence type="ECO:0000313" key="4">
    <source>
        <dbReference type="Proteomes" id="UP000238356"/>
    </source>
</evidence>
<gene>
    <name evidence="3" type="ORF">C5F51_18485</name>
</gene>
<keyword evidence="1" id="KW-0175">Coiled coil</keyword>
<evidence type="ECO:0000256" key="1">
    <source>
        <dbReference type="SAM" id="Coils"/>
    </source>
</evidence>
<dbReference type="EMBL" id="PSZD01000010">
    <property type="protein sequence ID" value="PPJ27230.1"/>
    <property type="molecule type" value="Genomic_DNA"/>
</dbReference>
<protein>
    <submittedName>
        <fullName evidence="3">Uncharacterized protein</fullName>
    </submittedName>
</protein>
<sequence>MSTPAVEATMPAQPTHDLGEVTIRPAATRPMVRTACTSAPAPIAMVRPSPEGLGRSEIETRLIAANQRAAELEEQLAAAIAERDAAEHQAAQLEDRNRELASDLDDALDQLAGHALHSEQERLIRTPAWSPWAASADREGMQR</sequence>
<evidence type="ECO:0000256" key="2">
    <source>
        <dbReference type="SAM" id="MobiDB-lite"/>
    </source>
</evidence>
<dbReference type="AlphaFoldDB" id="A0A2S6A510"/>
<feature type="region of interest" description="Disordered" evidence="2">
    <location>
        <begin position="118"/>
        <end position="143"/>
    </location>
</feature>
<keyword evidence="4" id="KW-1185">Reference proteome</keyword>
<evidence type="ECO:0000313" key="3">
    <source>
        <dbReference type="EMBL" id="PPJ27230.1"/>
    </source>
</evidence>
<reference evidence="3 4" key="1">
    <citation type="submission" date="2018-02" db="EMBL/GenBank/DDBJ databases">
        <title>8 Nocardia nova and 1 Nocardia cyriacigeorgica strain used for evolution to TMP-SMX.</title>
        <authorList>
            <person name="Mehta H."/>
            <person name="Weng J."/>
            <person name="Shamoo Y."/>
        </authorList>
    </citation>
    <scope>NUCLEOTIDE SEQUENCE [LARGE SCALE GENOMIC DNA]</scope>
    <source>
        <strain evidence="3 4">BAA2227</strain>
    </source>
</reference>